<dbReference type="FunFam" id="3.30.200.20:FF:000059">
    <property type="entry name" value="S-receptor-like serine/threonine-protein kinase"/>
    <property type="match status" value="2"/>
</dbReference>
<evidence type="ECO:0000256" key="3">
    <source>
        <dbReference type="ARBA" id="ARBA00022527"/>
    </source>
</evidence>
<dbReference type="InterPro" id="IPR051343">
    <property type="entry name" value="G-type_lectin_kinases/EP1-like"/>
</dbReference>
<dbReference type="FunFam" id="2.90.10.30:FF:000001">
    <property type="entry name" value="Serine/threonine-protein kinase"/>
    <property type="match status" value="2"/>
</dbReference>
<dbReference type="EC" id="2.7.11.1" evidence="2"/>
<accession>A0A199UVQ7</accession>
<dbReference type="InterPro" id="IPR017441">
    <property type="entry name" value="Protein_kinase_ATP_BS"/>
</dbReference>
<protein>
    <recommendedName>
        <fullName evidence="2">non-specific serine/threonine protein kinase</fullName>
        <ecNumber evidence="2">2.7.11.1</ecNumber>
    </recommendedName>
</protein>
<dbReference type="FunFam" id="1.10.510.10:FF:000237">
    <property type="entry name" value="G-type lectin S-receptor-like serine/threonine-protein kinase"/>
    <property type="match status" value="2"/>
</dbReference>
<sequence>MASTTGFPTHQHHLLRFFLILFLLLLLGIRTRTRTATAAQTVTEITRGTTLTPAGPLSYVASPSGDFGFGFHPLPNDSDASGFLLAVWFAGTDPKTVVWSANGDSPVGPAARLVLTVDGQFALTNGAMGRPVWQPAGVAVSSASLLDTGNLVVFAADSAVLWQSFAFPTDTMVPAQVLNQSTFLQSRLTDSDYSKGRFQLLNREDGDLVFLAVNAATGYEYHVYEHTATAGNDTQLVFDPAGLLYFDVKNGSTISFPPQVELPTDDFYQRMTLDSDGALRQYVYPKPDASSSSWPSRWTAVQSIPPDICKAVTPTGSGVCGFNSFCVIDASLRPVCKCPPQYSFVDPKNQYSGCTPDFPAQSCGRDESALFDLAELITSDFPYGDYELYSPTDDDRCKEYCLRDCFCYVAIFRDGSCWKKKMPVSNGREGTDVGGKTLIKVPKDNSARRRSNQNRTKVIEERRDRRTAVLVGSLILGVSALLNTVLVAGIAVALCHFCCRRKQKLAPDPALSGLHLRAFSYRELEEATDNFREQLGSGSFGAVYKGVLALESETRVAVKMLHERLREPEKEFTNEVTSIGRTYHKNLVGLFGFCNEGTHRLLVYEYMSNGPLTDYLFRTERPSWSRRVQIALGVAKGLLYLHEECEAQIIHCDIKPQNILLDDSLTARISDFGLAKLLMDGQTRTDTGIRGTRGYVAPEWFRNRVVTAKVDVYSFGVVLLEIICCRRNIELERDEDEAVLAYWAYDCFAEDMLSLLVENDGEATADMSRAERFATVAIWWIQEDPSLRPSMREVVQMLEGAVEVPTPPDPSPSQSAITIHALPVTTLADQSHAVNNMTRGTTLSPGGSGSTAGWASASGDFAFGFYPLDRSNSSFLLAVWFANTVPPTLTWFANGDNPVQPGSRLDLTADGELSLVDHFGREVWNANVTGAAYAALLDAGNLVVMGPNSSGVPLWQSFGSPTDTMLPGQVLTRGATLRSRLSDSDCSKGRFQLVNSETGDLVLVPVNVPTGMFYDVYWQTGTAGNQTQLVFSESGLLYFNLGDGHGAGSAALNFTASASPSTADFYHRATIDPDGAFRQYVYPKPGSARIRNASSWPEEWTAVLSIPADVCRIQTWTGSGTCGFNSYCRPSSGPNQTSSACLCPPQYSFIDPSRQYRGCAPDFAPQSCATDQASLYDFVEMADTDWPFAVYDYDVYYPVDEARCKDYCLRVCFCGAAVYRDGYCWKKKLPLSNGRSASYVGGKTLLKVPKNNNNNSHYMFPPSPLNTSTSTSTSTSTVVVEKEEGELILAGSLLIGISGFLNAVLVAAIALAICNYRSRQKKQKPVSTDPTISGLNLRVFSYRELEEATDAFGDELGSGAFGTVYKGMLASESNTVIAVKKLRDLALRESENEFTNEVRAIGRTHHKNLVRLFGFCNEGTHRLLVYEYMSNGSLTSLLFGPEKPSWSKRVRIALEIARGLLYLHDECSAQIIHCDIKPQNILLDDNSVARIADFGLAKLLKNDQTRTSTLCIRGTRGYVAPEWFRNTAITAKVDVYSFGVVLLEIICCRRSVEIDMAEDKAVLVHWAHECLKDDKLDLLVESDEAALADMTRLSRFILVAIWCTQEDPSLRPSMQKAIQMLEGLVAVALPAESVRF</sequence>
<evidence type="ECO:0000256" key="17">
    <source>
        <dbReference type="ARBA" id="ARBA00047899"/>
    </source>
</evidence>
<keyword evidence="14" id="KW-1015">Disulfide bond</keyword>
<dbReference type="InterPro" id="IPR008271">
    <property type="entry name" value="Ser/Thr_kinase_AS"/>
</dbReference>
<keyword evidence="7" id="KW-0732">Signal</keyword>
<keyword evidence="4" id="KW-0245">EGF-like domain</keyword>
<evidence type="ECO:0000259" key="21">
    <source>
        <dbReference type="PROSITE" id="PS50011"/>
    </source>
</evidence>
<dbReference type="PROSITE" id="PS00107">
    <property type="entry name" value="PROTEIN_KINASE_ATP"/>
    <property type="match status" value="2"/>
</dbReference>
<feature type="binding site" evidence="19">
    <location>
        <position position="559"/>
    </location>
    <ligand>
        <name>ATP</name>
        <dbReference type="ChEBI" id="CHEBI:30616"/>
    </ligand>
</feature>
<dbReference type="CDD" id="cd01098">
    <property type="entry name" value="PAN_AP_plant"/>
    <property type="match status" value="2"/>
</dbReference>
<dbReference type="SUPFAM" id="SSF51110">
    <property type="entry name" value="alpha-D-mannose-specific plant lectins"/>
    <property type="match status" value="2"/>
</dbReference>
<evidence type="ECO:0000256" key="6">
    <source>
        <dbReference type="ARBA" id="ARBA00022692"/>
    </source>
</evidence>
<comment type="catalytic activity">
    <reaction evidence="17">
        <text>L-threonyl-[protein] + ATP = O-phospho-L-threonyl-[protein] + ADP + H(+)</text>
        <dbReference type="Rhea" id="RHEA:46608"/>
        <dbReference type="Rhea" id="RHEA-COMP:11060"/>
        <dbReference type="Rhea" id="RHEA-COMP:11605"/>
        <dbReference type="ChEBI" id="CHEBI:15378"/>
        <dbReference type="ChEBI" id="CHEBI:30013"/>
        <dbReference type="ChEBI" id="CHEBI:30616"/>
        <dbReference type="ChEBI" id="CHEBI:61977"/>
        <dbReference type="ChEBI" id="CHEBI:456216"/>
        <dbReference type="EC" id="2.7.11.1"/>
    </reaction>
</comment>
<evidence type="ECO:0000256" key="9">
    <source>
        <dbReference type="ARBA" id="ARBA00022741"/>
    </source>
</evidence>
<dbReference type="Gene3D" id="2.90.10.10">
    <property type="entry name" value="Bulb-type lectin domain"/>
    <property type="match status" value="3"/>
</dbReference>
<comment type="subcellular location">
    <subcellularLocation>
        <location evidence="1">Membrane</location>
        <topology evidence="1">Single-pass type I membrane protein</topology>
    </subcellularLocation>
</comment>
<dbReference type="Pfam" id="PF01453">
    <property type="entry name" value="B_lectin"/>
    <property type="match status" value="2"/>
</dbReference>
<keyword evidence="10 23" id="KW-0418">Kinase</keyword>
<feature type="transmembrane region" description="Helical" evidence="20">
    <location>
        <begin position="467"/>
        <end position="494"/>
    </location>
</feature>
<keyword evidence="13 20" id="KW-0472">Membrane</keyword>
<keyword evidence="12 20" id="KW-1133">Transmembrane helix</keyword>
<evidence type="ECO:0000256" key="12">
    <source>
        <dbReference type="ARBA" id="ARBA00022989"/>
    </source>
</evidence>
<feature type="transmembrane region" description="Helical" evidence="20">
    <location>
        <begin position="12"/>
        <end position="29"/>
    </location>
</feature>
<evidence type="ECO:0000256" key="10">
    <source>
        <dbReference type="ARBA" id="ARBA00022777"/>
    </source>
</evidence>
<keyword evidence="6 20" id="KW-0812">Transmembrane</keyword>
<feature type="domain" description="Protein kinase" evidence="21">
    <location>
        <begin position="1350"/>
        <end position="1625"/>
    </location>
</feature>
<dbReference type="GO" id="GO:0016020">
    <property type="term" value="C:membrane"/>
    <property type="evidence" value="ECO:0007669"/>
    <property type="project" value="UniProtKB-SubCell"/>
</dbReference>
<dbReference type="PROSITE" id="PS00108">
    <property type="entry name" value="PROTEIN_KINASE_ST"/>
    <property type="match status" value="2"/>
</dbReference>
<dbReference type="PROSITE" id="PS50927">
    <property type="entry name" value="BULB_LECTIN"/>
    <property type="match status" value="2"/>
</dbReference>
<feature type="binding site" evidence="19">
    <location>
        <position position="1381"/>
    </location>
    <ligand>
        <name>ATP</name>
        <dbReference type="ChEBI" id="CHEBI:30616"/>
    </ligand>
</feature>
<organism evidence="23 24">
    <name type="scientific">Ananas comosus</name>
    <name type="common">Pineapple</name>
    <name type="synonym">Ananas ananas</name>
    <dbReference type="NCBI Taxonomy" id="4615"/>
    <lineage>
        <taxon>Eukaryota</taxon>
        <taxon>Viridiplantae</taxon>
        <taxon>Streptophyta</taxon>
        <taxon>Embryophyta</taxon>
        <taxon>Tracheophyta</taxon>
        <taxon>Spermatophyta</taxon>
        <taxon>Magnoliopsida</taxon>
        <taxon>Liliopsida</taxon>
        <taxon>Poales</taxon>
        <taxon>Bromeliaceae</taxon>
        <taxon>Bromelioideae</taxon>
        <taxon>Ananas</taxon>
    </lineage>
</organism>
<comment type="catalytic activity">
    <reaction evidence="18">
        <text>L-seryl-[protein] + ATP = O-phospho-L-seryl-[protein] + ADP + H(+)</text>
        <dbReference type="Rhea" id="RHEA:17989"/>
        <dbReference type="Rhea" id="RHEA-COMP:9863"/>
        <dbReference type="Rhea" id="RHEA-COMP:11604"/>
        <dbReference type="ChEBI" id="CHEBI:15378"/>
        <dbReference type="ChEBI" id="CHEBI:29999"/>
        <dbReference type="ChEBI" id="CHEBI:30616"/>
        <dbReference type="ChEBI" id="CHEBI:83421"/>
        <dbReference type="ChEBI" id="CHEBI:456216"/>
        <dbReference type="EC" id="2.7.11.1"/>
    </reaction>
</comment>
<dbReference type="SMART" id="SM00220">
    <property type="entry name" value="S_TKc"/>
    <property type="match status" value="2"/>
</dbReference>
<evidence type="ECO:0000256" key="1">
    <source>
        <dbReference type="ARBA" id="ARBA00004479"/>
    </source>
</evidence>
<dbReference type="EMBL" id="LSRQ01004777">
    <property type="protein sequence ID" value="OAY68716.1"/>
    <property type="molecule type" value="Genomic_DNA"/>
</dbReference>
<evidence type="ECO:0000313" key="24">
    <source>
        <dbReference type="Proteomes" id="UP000092600"/>
    </source>
</evidence>
<evidence type="ECO:0000256" key="13">
    <source>
        <dbReference type="ARBA" id="ARBA00023136"/>
    </source>
</evidence>
<dbReference type="Pfam" id="PF00069">
    <property type="entry name" value="Pkinase"/>
    <property type="match status" value="2"/>
</dbReference>
<feature type="transmembrane region" description="Helical" evidence="20">
    <location>
        <begin position="1287"/>
        <end position="1314"/>
    </location>
</feature>
<dbReference type="PANTHER" id="PTHR47976:SF108">
    <property type="entry name" value="G-TYPE LECTIN S-RECEPTOR-LIKE SERINE_THREONINE-PROTEIN KINASE LECRK1"/>
    <property type="match status" value="1"/>
</dbReference>
<dbReference type="CDD" id="cd00028">
    <property type="entry name" value="B_lectin"/>
    <property type="match status" value="2"/>
</dbReference>
<dbReference type="GO" id="GO:0004674">
    <property type="term" value="F:protein serine/threonine kinase activity"/>
    <property type="evidence" value="ECO:0007669"/>
    <property type="project" value="UniProtKB-KW"/>
</dbReference>
<dbReference type="InterPro" id="IPR036426">
    <property type="entry name" value="Bulb-type_lectin_dom_sf"/>
</dbReference>
<dbReference type="Gramene" id="Aco017118.1.mrna1">
    <property type="protein sequence ID" value="Aco017118.1.mrna1"/>
    <property type="gene ID" value="Aco017118.1.path1"/>
</dbReference>
<dbReference type="InterPro" id="IPR011009">
    <property type="entry name" value="Kinase-like_dom_sf"/>
</dbReference>
<evidence type="ECO:0000256" key="18">
    <source>
        <dbReference type="ARBA" id="ARBA00048679"/>
    </source>
</evidence>
<feature type="domain" description="Bulb-type lectin" evidence="22">
    <location>
        <begin position="42"/>
        <end position="166"/>
    </location>
</feature>
<evidence type="ECO:0000313" key="23">
    <source>
        <dbReference type="EMBL" id="OAY68716.1"/>
    </source>
</evidence>
<evidence type="ECO:0000256" key="14">
    <source>
        <dbReference type="ARBA" id="ARBA00023157"/>
    </source>
</evidence>
<feature type="domain" description="Protein kinase" evidence="21">
    <location>
        <begin position="529"/>
        <end position="802"/>
    </location>
</feature>
<dbReference type="Proteomes" id="UP000092600">
    <property type="component" value="Unassembled WGS sequence"/>
</dbReference>
<evidence type="ECO:0000256" key="20">
    <source>
        <dbReference type="SAM" id="Phobius"/>
    </source>
</evidence>
<dbReference type="Gene3D" id="2.90.10.30">
    <property type="match status" value="1"/>
</dbReference>
<feature type="domain" description="Bulb-type lectin" evidence="22">
    <location>
        <begin position="834"/>
        <end position="957"/>
    </location>
</feature>
<gene>
    <name evidence="23" type="ORF">ACMD2_03552</name>
</gene>
<dbReference type="CDD" id="cd14066">
    <property type="entry name" value="STKc_IRAK"/>
    <property type="match status" value="2"/>
</dbReference>
<dbReference type="PROSITE" id="PS50011">
    <property type="entry name" value="PROTEIN_KINASE_DOM"/>
    <property type="match status" value="2"/>
</dbReference>
<evidence type="ECO:0000256" key="19">
    <source>
        <dbReference type="PROSITE-ProRule" id="PRU10141"/>
    </source>
</evidence>
<keyword evidence="16" id="KW-0325">Glycoprotein</keyword>
<dbReference type="GO" id="GO:0005524">
    <property type="term" value="F:ATP binding"/>
    <property type="evidence" value="ECO:0007669"/>
    <property type="project" value="UniProtKB-UniRule"/>
</dbReference>
<evidence type="ECO:0000256" key="2">
    <source>
        <dbReference type="ARBA" id="ARBA00012513"/>
    </source>
</evidence>
<proteinExistence type="predicted"/>
<dbReference type="GO" id="GO:0030246">
    <property type="term" value="F:carbohydrate binding"/>
    <property type="evidence" value="ECO:0007669"/>
    <property type="project" value="UniProtKB-KW"/>
</dbReference>
<keyword evidence="8 23" id="KW-0430">Lectin</keyword>
<evidence type="ECO:0000259" key="22">
    <source>
        <dbReference type="PROSITE" id="PS50927"/>
    </source>
</evidence>
<evidence type="ECO:0000256" key="8">
    <source>
        <dbReference type="ARBA" id="ARBA00022734"/>
    </source>
</evidence>
<keyword evidence="5" id="KW-0808">Transferase</keyword>
<keyword evidence="3" id="KW-0723">Serine/threonine-protein kinase</keyword>
<dbReference type="SMART" id="SM00108">
    <property type="entry name" value="B_lectin"/>
    <property type="match status" value="2"/>
</dbReference>
<keyword evidence="15 23" id="KW-0675">Receptor</keyword>
<evidence type="ECO:0000256" key="11">
    <source>
        <dbReference type="ARBA" id="ARBA00022840"/>
    </source>
</evidence>
<dbReference type="Gene3D" id="1.10.510.10">
    <property type="entry name" value="Transferase(Phosphotransferase) domain 1"/>
    <property type="match status" value="2"/>
</dbReference>
<evidence type="ECO:0000256" key="7">
    <source>
        <dbReference type="ARBA" id="ARBA00022729"/>
    </source>
</evidence>
<evidence type="ECO:0000256" key="4">
    <source>
        <dbReference type="ARBA" id="ARBA00022536"/>
    </source>
</evidence>
<dbReference type="Gene3D" id="3.30.200.20">
    <property type="entry name" value="Phosphorylase Kinase, domain 1"/>
    <property type="match status" value="2"/>
</dbReference>
<dbReference type="SUPFAM" id="SSF56112">
    <property type="entry name" value="Protein kinase-like (PK-like)"/>
    <property type="match status" value="2"/>
</dbReference>
<dbReference type="InterPro" id="IPR001480">
    <property type="entry name" value="Bulb-type_lectin_dom"/>
</dbReference>
<comment type="caution">
    <text evidence="23">The sequence shown here is derived from an EMBL/GenBank/DDBJ whole genome shotgun (WGS) entry which is preliminary data.</text>
</comment>
<evidence type="ECO:0000256" key="15">
    <source>
        <dbReference type="ARBA" id="ARBA00023170"/>
    </source>
</evidence>
<keyword evidence="9 19" id="KW-0547">Nucleotide-binding</keyword>
<evidence type="ECO:0000256" key="16">
    <source>
        <dbReference type="ARBA" id="ARBA00023180"/>
    </source>
</evidence>
<name>A0A199UVQ7_ANACO</name>
<dbReference type="GO" id="GO:0051707">
    <property type="term" value="P:response to other organism"/>
    <property type="evidence" value="ECO:0007669"/>
    <property type="project" value="UniProtKB-ARBA"/>
</dbReference>
<dbReference type="STRING" id="4615.A0A199UVQ7"/>
<dbReference type="InterPro" id="IPR000719">
    <property type="entry name" value="Prot_kinase_dom"/>
</dbReference>
<evidence type="ECO:0000256" key="5">
    <source>
        <dbReference type="ARBA" id="ARBA00022679"/>
    </source>
</evidence>
<dbReference type="PANTHER" id="PTHR47976">
    <property type="entry name" value="G-TYPE LECTIN S-RECEPTOR-LIKE SERINE/THREONINE-PROTEIN KINASE SD2-5"/>
    <property type="match status" value="1"/>
</dbReference>
<keyword evidence="11 19" id="KW-0067">ATP-binding</keyword>
<reference evidence="23 24" key="1">
    <citation type="journal article" date="2016" name="DNA Res.">
        <title>The draft genome of MD-2 pineapple using hybrid error correction of long reads.</title>
        <authorList>
            <person name="Redwan R.M."/>
            <person name="Saidin A."/>
            <person name="Kumar S.V."/>
        </authorList>
    </citation>
    <scope>NUCLEOTIDE SEQUENCE [LARGE SCALE GENOMIC DNA]</scope>
    <source>
        <strain evidence="24">cv. MD2</strain>
        <tissue evidence="23">Leaf</tissue>
    </source>
</reference>